<evidence type="ECO:0000313" key="1">
    <source>
        <dbReference type="EMBL" id="KZT26627.1"/>
    </source>
</evidence>
<dbReference type="EMBL" id="KV425566">
    <property type="protein sequence ID" value="KZT26627.1"/>
    <property type="molecule type" value="Genomic_DNA"/>
</dbReference>
<protein>
    <submittedName>
        <fullName evidence="1">Uncharacterized protein</fullName>
    </submittedName>
</protein>
<evidence type="ECO:0000313" key="2">
    <source>
        <dbReference type="Proteomes" id="UP000076761"/>
    </source>
</evidence>
<organism evidence="1 2">
    <name type="scientific">Neolentinus lepideus HHB14362 ss-1</name>
    <dbReference type="NCBI Taxonomy" id="1314782"/>
    <lineage>
        <taxon>Eukaryota</taxon>
        <taxon>Fungi</taxon>
        <taxon>Dikarya</taxon>
        <taxon>Basidiomycota</taxon>
        <taxon>Agaricomycotina</taxon>
        <taxon>Agaricomycetes</taxon>
        <taxon>Gloeophyllales</taxon>
        <taxon>Gloeophyllaceae</taxon>
        <taxon>Neolentinus</taxon>
    </lineage>
</organism>
<dbReference type="InParanoid" id="A0A165TGF7"/>
<proteinExistence type="predicted"/>
<reference evidence="1 2" key="1">
    <citation type="journal article" date="2016" name="Mol. Biol. Evol.">
        <title>Comparative Genomics of Early-Diverging Mushroom-Forming Fungi Provides Insights into the Origins of Lignocellulose Decay Capabilities.</title>
        <authorList>
            <person name="Nagy L.G."/>
            <person name="Riley R."/>
            <person name="Tritt A."/>
            <person name="Adam C."/>
            <person name="Daum C."/>
            <person name="Floudas D."/>
            <person name="Sun H."/>
            <person name="Yadav J.S."/>
            <person name="Pangilinan J."/>
            <person name="Larsson K.H."/>
            <person name="Matsuura K."/>
            <person name="Barry K."/>
            <person name="Labutti K."/>
            <person name="Kuo R."/>
            <person name="Ohm R.A."/>
            <person name="Bhattacharya S.S."/>
            <person name="Shirouzu T."/>
            <person name="Yoshinaga Y."/>
            <person name="Martin F.M."/>
            <person name="Grigoriev I.V."/>
            <person name="Hibbett D.S."/>
        </authorList>
    </citation>
    <scope>NUCLEOTIDE SEQUENCE [LARGE SCALE GENOMIC DNA]</scope>
    <source>
        <strain evidence="1 2">HHB14362 ss-1</strain>
    </source>
</reference>
<keyword evidence="2" id="KW-1185">Reference proteome</keyword>
<dbReference type="AlphaFoldDB" id="A0A165TGF7"/>
<accession>A0A165TGF7</accession>
<dbReference type="Proteomes" id="UP000076761">
    <property type="component" value="Unassembled WGS sequence"/>
</dbReference>
<sequence length="181" mass="20526">MSKRASRTQDMAQRYGLWVDEALTAFVCTTAYISTHNNCQCLTRDYQDGFAKRSSTTTIRSWWRRPRRVVFAHRRSSSSEYTKPNLRVRNQVTFPRPSAHTRRGCRPGTDGIVLAYSPGSYTRPRGPVTPSQERGLIRKERLGRPISYFFATCLWSGCGQAIHFHARSDIIGMSGTATVST</sequence>
<gene>
    <name evidence="1" type="ORF">NEOLEDRAFT_1132175</name>
</gene>
<name>A0A165TGF7_9AGAM</name>